<organism evidence="2 3">
    <name type="scientific">Crassostrea virginica</name>
    <name type="common">Eastern oyster</name>
    <dbReference type="NCBI Taxonomy" id="6565"/>
    <lineage>
        <taxon>Eukaryota</taxon>
        <taxon>Metazoa</taxon>
        <taxon>Spiralia</taxon>
        <taxon>Lophotrochozoa</taxon>
        <taxon>Mollusca</taxon>
        <taxon>Bivalvia</taxon>
        <taxon>Autobranchia</taxon>
        <taxon>Pteriomorphia</taxon>
        <taxon>Ostreida</taxon>
        <taxon>Ostreoidea</taxon>
        <taxon>Ostreidae</taxon>
        <taxon>Crassostrea</taxon>
    </lineage>
</organism>
<dbReference type="Proteomes" id="UP000694844">
    <property type="component" value="Chromosome 8"/>
</dbReference>
<dbReference type="GeneID" id="111109788"/>
<proteinExistence type="predicted"/>
<accession>A0A8B8BEC6</accession>
<keyword evidence="1" id="KW-0812">Transmembrane</keyword>
<name>A0A8B8BEC6_CRAVI</name>
<dbReference type="OrthoDB" id="6144610at2759"/>
<reference evidence="3" key="1">
    <citation type="submission" date="2025-08" db="UniProtKB">
        <authorList>
            <consortium name="RefSeq"/>
        </authorList>
    </citation>
    <scope>IDENTIFICATION</scope>
    <source>
        <tissue evidence="3">Whole sample</tissue>
    </source>
</reference>
<dbReference type="KEGG" id="cvn:111109788"/>
<evidence type="ECO:0000313" key="3">
    <source>
        <dbReference type="RefSeq" id="XP_022301732.1"/>
    </source>
</evidence>
<gene>
    <name evidence="3" type="primary">LOC111109788</name>
</gene>
<sequence length="409" mass="46242">MAAGLRHWLGYWGVQGSVVLWLALLPMTPGFPTRLVCNLGAECTTENEVKHCRLNHLDEVAEEDLMWEWTNGLGPSEPTALRYSIKRNGDITDFTLQWRGPDDSSIHDLLGYQIEFEEGDIFHDFVMDLRDNEMVFQMGNATRITYQMVCRYSNPFSEAASLRVYVTSLPKSLDLTDKVIRDNISIFIPKYTAPDMQIKSPTGSLSGEAAPPEASAPAPVPFVIIAVVLAFLLLSGILLYLKIRDCKSCARKNNRKTSQEGNLTKSGTNERWAHLDYEINAADETKTKLYEETQKRICQEVCMPFVVEYETMTSFPHCNQCLHDMDSYDSGFHSECRDYGGKDDIHSEERPIIPASSAIKLPDDIAGPRLPWFHPPPSEGYSLTSLKSEDIEQEILRINKFVTRDDDKG</sequence>
<keyword evidence="1" id="KW-0472">Membrane</keyword>
<evidence type="ECO:0000256" key="1">
    <source>
        <dbReference type="SAM" id="Phobius"/>
    </source>
</evidence>
<keyword evidence="2" id="KW-1185">Reference proteome</keyword>
<evidence type="ECO:0000313" key="2">
    <source>
        <dbReference type="Proteomes" id="UP000694844"/>
    </source>
</evidence>
<keyword evidence="1" id="KW-1133">Transmembrane helix</keyword>
<feature type="transmembrane region" description="Helical" evidence="1">
    <location>
        <begin position="220"/>
        <end position="241"/>
    </location>
</feature>
<dbReference type="RefSeq" id="XP_022301732.1">
    <property type="nucleotide sequence ID" value="XM_022446024.1"/>
</dbReference>
<dbReference type="AlphaFoldDB" id="A0A8B8BEC6"/>
<protein>
    <submittedName>
        <fullName evidence="3">Uncharacterized protein LOC111109788 isoform X1</fullName>
    </submittedName>
</protein>